<dbReference type="InterPro" id="IPR016161">
    <property type="entry name" value="Ald_DH/histidinol_DH"/>
</dbReference>
<name>A0A3N4MF64_9BACT</name>
<dbReference type="NCBIfam" id="TIGR02288">
    <property type="entry name" value="PaaN_2"/>
    <property type="match status" value="1"/>
</dbReference>
<dbReference type="PANTHER" id="PTHR42862">
    <property type="entry name" value="DELTA-1-PYRROLINE-5-CARBOXYLATE DEHYDROGENASE 1, ISOFORM A-RELATED"/>
    <property type="match status" value="1"/>
</dbReference>
<dbReference type="InterPro" id="IPR016163">
    <property type="entry name" value="Ald_DH_C"/>
</dbReference>
<comment type="caution">
    <text evidence="4">The sequence shown here is derived from an EMBL/GenBank/DDBJ whole genome shotgun (WGS) entry which is preliminary data.</text>
</comment>
<evidence type="ECO:0000259" key="3">
    <source>
        <dbReference type="Pfam" id="PF00171"/>
    </source>
</evidence>
<dbReference type="PANTHER" id="PTHR42862:SF1">
    <property type="entry name" value="DELTA-1-PYRROLINE-5-CARBOXYLATE DEHYDROGENASE 2, ISOFORM A-RELATED"/>
    <property type="match status" value="1"/>
</dbReference>
<dbReference type="OrthoDB" id="5288459at2"/>
<dbReference type="GO" id="GO:0010133">
    <property type="term" value="P:L-proline catabolic process to L-glutamate"/>
    <property type="evidence" value="ECO:0007669"/>
    <property type="project" value="TreeGrafter"/>
</dbReference>
<dbReference type="Proteomes" id="UP000279089">
    <property type="component" value="Unassembled WGS sequence"/>
</dbReference>
<dbReference type="InterPro" id="IPR050485">
    <property type="entry name" value="Proline_metab_enzyme"/>
</dbReference>
<dbReference type="InterPro" id="IPR015590">
    <property type="entry name" value="Aldehyde_DH_dom"/>
</dbReference>
<keyword evidence="2" id="KW-0520">NAD</keyword>
<dbReference type="SUPFAM" id="SSF53720">
    <property type="entry name" value="ALDH-like"/>
    <property type="match status" value="1"/>
</dbReference>
<dbReference type="GO" id="GO:0003842">
    <property type="term" value="F:L-glutamate gamma-semialdehyde dehydrogenase activity"/>
    <property type="evidence" value="ECO:0007669"/>
    <property type="project" value="TreeGrafter"/>
</dbReference>
<accession>A0A3N4MF64</accession>
<dbReference type="EMBL" id="RMBX01000007">
    <property type="protein sequence ID" value="RPD40626.1"/>
    <property type="molecule type" value="Genomic_DNA"/>
</dbReference>
<dbReference type="GO" id="GO:0009898">
    <property type="term" value="C:cytoplasmic side of plasma membrane"/>
    <property type="evidence" value="ECO:0007669"/>
    <property type="project" value="TreeGrafter"/>
</dbReference>
<reference evidence="5" key="1">
    <citation type="submission" date="2018-11" db="EMBL/GenBank/DDBJ databases">
        <title>Chitinophaga lutea sp.nov., isolate from arsenic contaminated soil.</title>
        <authorList>
            <person name="Zong Y."/>
        </authorList>
    </citation>
    <scope>NUCLEOTIDE SEQUENCE [LARGE SCALE GENOMIC DNA]</scope>
    <source>
        <strain evidence="5">YLT18</strain>
    </source>
</reference>
<dbReference type="InterPro" id="IPR011975">
    <property type="entry name" value="PaaN_2"/>
</dbReference>
<dbReference type="RefSeq" id="WP_120517058.1">
    <property type="nucleotide sequence ID" value="NZ_QXZY01000008.1"/>
</dbReference>
<dbReference type="AlphaFoldDB" id="A0A3N4MF64"/>
<keyword evidence="5" id="KW-1185">Reference proteome</keyword>
<keyword evidence="1" id="KW-0560">Oxidoreductase</keyword>
<protein>
    <submittedName>
        <fullName evidence="4">Phenylacetic acid degradation protein PaaN</fullName>
    </submittedName>
</protein>
<evidence type="ECO:0000256" key="2">
    <source>
        <dbReference type="ARBA" id="ARBA00023027"/>
    </source>
</evidence>
<dbReference type="Gene3D" id="3.40.605.10">
    <property type="entry name" value="Aldehyde Dehydrogenase, Chain A, domain 1"/>
    <property type="match status" value="1"/>
</dbReference>
<organism evidence="4 5">
    <name type="scientific">Chitinophaga barathri</name>
    <dbReference type="NCBI Taxonomy" id="1647451"/>
    <lineage>
        <taxon>Bacteria</taxon>
        <taxon>Pseudomonadati</taxon>
        <taxon>Bacteroidota</taxon>
        <taxon>Chitinophagia</taxon>
        <taxon>Chitinophagales</taxon>
        <taxon>Chitinophagaceae</taxon>
        <taxon>Chitinophaga</taxon>
    </lineage>
</organism>
<proteinExistence type="predicted"/>
<dbReference type="InterPro" id="IPR016162">
    <property type="entry name" value="Ald_DH_N"/>
</dbReference>
<dbReference type="Pfam" id="PF00171">
    <property type="entry name" value="Aldedh"/>
    <property type="match status" value="1"/>
</dbReference>
<gene>
    <name evidence="4" type="primary">paaN</name>
    <name evidence="4" type="ORF">EG028_15125</name>
</gene>
<dbReference type="Gene3D" id="3.40.309.10">
    <property type="entry name" value="Aldehyde Dehydrogenase, Chain A, domain 2"/>
    <property type="match status" value="1"/>
</dbReference>
<sequence length="553" mass="60127">MLIAKHQNIIDKAVKANQERTFYAQYPEHPKAYGEEAPPQGETSFKELLNKPFPRLKQKVVDGWHGEEVSPYTLQPLGITYPIVSAEELVNAGKRAGQRWAQLSVADRAGILTETLEKIQHHFFEIAHATMHTTGQSFMMSFQASGPHANDRALEAIAMGYQQLQHFPEHQTWEKPMGKISVKLEKTFKPVPKGLGLVIGCSTFPVWNSLPGMYADLITGNAVIVKPHPKAILPIAIVVAAIQQVLEENGQDPYTCQLAADSSEQPITKTLSEHPDVALIDYTGGSAFGNYVESLASPRKTVFTEKAGVNSVILDSVKDIDAVMQNLAFSVSLYSGQMCTAPQNFFIPESGIDTPNGKVSYDEVAQKFKDAIQALVNNPKMGAGTLGAVQNEATLQRVKAAGETGAKVLLSGAPVANDEYAGARTYSPTVLEVTANDTKVFEQELFGPVVLLVKTKDTDHSITLARGMADKHGAITCGAYTTNDAVKEKIADAMNSVFTPVSFNFTGFIWVNQHAAFSDLHVSGGNPAGNASFTNPEFIVKRFVWVGNRTYVD</sequence>
<feature type="domain" description="Aldehyde dehydrogenase" evidence="3">
    <location>
        <begin position="86"/>
        <end position="515"/>
    </location>
</feature>
<evidence type="ECO:0000256" key="1">
    <source>
        <dbReference type="ARBA" id="ARBA00023002"/>
    </source>
</evidence>
<evidence type="ECO:0000313" key="5">
    <source>
        <dbReference type="Proteomes" id="UP000279089"/>
    </source>
</evidence>
<evidence type="ECO:0000313" key="4">
    <source>
        <dbReference type="EMBL" id="RPD40626.1"/>
    </source>
</evidence>